<name>A0A6J5KKZ9_9CAUD</name>
<dbReference type="InterPro" id="IPR036852">
    <property type="entry name" value="Peptidase_S8/S53_dom_sf"/>
</dbReference>
<dbReference type="PANTHER" id="PTHR43806">
    <property type="entry name" value="PEPTIDASE S8"/>
    <property type="match status" value="1"/>
</dbReference>
<keyword evidence="3" id="KW-0378">Hydrolase</keyword>
<evidence type="ECO:0000256" key="3">
    <source>
        <dbReference type="ARBA" id="ARBA00022801"/>
    </source>
</evidence>
<keyword evidence="2 6" id="KW-0645">Protease</keyword>
<gene>
    <name evidence="6" type="ORF">UFOVP29_109</name>
</gene>
<dbReference type="InterPro" id="IPR050131">
    <property type="entry name" value="Peptidase_S8_subtilisin-like"/>
</dbReference>
<dbReference type="EMBL" id="LR796167">
    <property type="protein sequence ID" value="CAB4122944.1"/>
    <property type="molecule type" value="Genomic_DNA"/>
</dbReference>
<sequence>MHNRNSTRKPVAAKTQPAFPDGKEYIVTLAKGVDYAAFWAEMETRTVAGKSVPTRAVRVVNDRTVQPRICHYSLTDAEAAAIKQDPRVNSVDIPIQYKKHAHIRTHATQAGNFNKPTDYLSTGNNVNWGLPRVNSYTNIYEVLSYLRLGDQGYDYTLDGTGVDVVIFDTGLEVGHPEFTDVVGLSRVRQIDWFSESGVSGSMPADYYTDIIGHGTHVAGIAAGKTFGWAKNANIYVLKLNDLTTDDSGLNIQDCFDVLLGWHQNKSPDINTGYVRPTVVNMSWGTGASYYTGVDNDTYIQGGVYRNTMWSGSGIQDDIHTEYGMGIPEVGMFPLRDVAVDVAVEAFTEAGIHVVTAAGNDFIKIDRPGGPDYNNYWYDVDDVRYYYQRGSSPYSPHAIITGSTDVDVYNSSTDRKADYSNGGPGVDLYAPGTAIYSATSNTNVFEADGYEPAPYYPDDRWMQANIAGTSMAAPQIAGLAAIFLQVNPHVTPAQFKEWLLYNRGHDIYTTSNNNEYSDFNDTWGGAPASAYNPLNNPVTSRVGPRRTEINIPLPD</sequence>
<proteinExistence type="inferred from homology"/>
<dbReference type="InterPro" id="IPR015500">
    <property type="entry name" value="Peptidase_S8_subtilisin-rel"/>
</dbReference>
<evidence type="ECO:0000256" key="4">
    <source>
        <dbReference type="ARBA" id="ARBA00022825"/>
    </source>
</evidence>
<dbReference type="InterPro" id="IPR000209">
    <property type="entry name" value="Peptidase_S8/S53_dom"/>
</dbReference>
<dbReference type="PRINTS" id="PR00723">
    <property type="entry name" value="SUBTILISIN"/>
</dbReference>
<dbReference type="PANTHER" id="PTHR43806:SF11">
    <property type="entry name" value="CEREVISIN-RELATED"/>
    <property type="match status" value="1"/>
</dbReference>
<organism evidence="6">
    <name type="scientific">uncultured Caudovirales phage</name>
    <dbReference type="NCBI Taxonomy" id="2100421"/>
    <lineage>
        <taxon>Viruses</taxon>
        <taxon>Duplodnaviria</taxon>
        <taxon>Heunggongvirae</taxon>
        <taxon>Uroviricota</taxon>
        <taxon>Caudoviricetes</taxon>
        <taxon>Peduoviridae</taxon>
        <taxon>Maltschvirus</taxon>
        <taxon>Maltschvirus maltsch</taxon>
    </lineage>
</organism>
<evidence type="ECO:0000256" key="2">
    <source>
        <dbReference type="ARBA" id="ARBA00022670"/>
    </source>
</evidence>
<dbReference type="PROSITE" id="PS51892">
    <property type="entry name" value="SUBTILASE"/>
    <property type="match status" value="1"/>
</dbReference>
<dbReference type="PROSITE" id="PS00137">
    <property type="entry name" value="SUBTILASE_HIS"/>
    <property type="match status" value="1"/>
</dbReference>
<evidence type="ECO:0000256" key="1">
    <source>
        <dbReference type="ARBA" id="ARBA00011073"/>
    </source>
</evidence>
<dbReference type="Pfam" id="PF00082">
    <property type="entry name" value="Peptidase_S8"/>
    <property type="match status" value="1"/>
</dbReference>
<comment type="similarity">
    <text evidence="1">Belongs to the peptidase S8 family.</text>
</comment>
<dbReference type="Gene3D" id="3.40.50.200">
    <property type="entry name" value="Peptidase S8/S53 domain"/>
    <property type="match status" value="1"/>
</dbReference>
<dbReference type="InterPro" id="IPR022398">
    <property type="entry name" value="Peptidase_S8_His-AS"/>
</dbReference>
<accession>A0A6J5KKZ9</accession>
<dbReference type="GO" id="GO:0006508">
    <property type="term" value="P:proteolysis"/>
    <property type="evidence" value="ECO:0007669"/>
    <property type="project" value="UniProtKB-KW"/>
</dbReference>
<dbReference type="SUPFAM" id="SSF52743">
    <property type="entry name" value="Subtilisin-like"/>
    <property type="match status" value="1"/>
</dbReference>
<feature type="domain" description="Peptidase S8/S53" evidence="5">
    <location>
        <begin position="159"/>
        <end position="509"/>
    </location>
</feature>
<protein>
    <submittedName>
        <fullName evidence="6">AprE Subtilisin-like serine proteases</fullName>
    </submittedName>
</protein>
<reference evidence="6" key="1">
    <citation type="submission" date="2020-04" db="EMBL/GenBank/DDBJ databases">
        <authorList>
            <person name="Chiriac C."/>
            <person name="Salcher M."/>
            <person name="Ghai R."/>
            <person name="Kavagutti S V."/>
        </authorList>
    </citation>
    <scope>NUCLEOTIDE SEQUENCE</scope>
</reference>
<dbReference type="InterPro" id="IPR023828">
    <property type="entry name" value="Peptidase_S8_Ser-AS"/>
</dbReference>
<evidence type="ECO:0000259" key="5">
    <source>
        <dbReference type="Pfam" id="PF00082"/>
    </source>
</evidence>
<dbReference type="PROSITE" id="PS00138">
    <property type="entry name" value="SUBTILASE_SER"/>
    <property type="match status" value="1"/>
</dbReference>
<keyword evidence="4" id="KW-0720">Serine protease</keyword>
<dbReference type="GO" id="GO:0005615">
    <property type="term" value="C:extracellular space"/>
    <property type="evidence" value="ECO:0007669"/>
    <property type="project" value="TreeGrafter"/>
</dbReference>
<dbReference type="GO" id="GO:0004252">
    <property type="term" value="F:serine-type endopeptidase activity"/>
    <property type="evidence" value="ECO:0007669"/>
    <property type="project" value="InterPro"/>
</dbReference>
<evidence type="ECO:0000313" key="6">
    <source>
        <dbReference type="EMBL" id="CAB4122944.1"/>
    </source>
</evidence>